<keyword evidence="2" id="KW-1133">Transmembrane helix</keyword>
<gene>
    <name evidence="3" type="primary">RvY_02237-1</name>
    <name evidence="3" type="synonym">RvY_02237.1</name>
    <name evidence="3" type="ORF">RvY_02237</name>
</gene>
<proteinExistence type="predicted"/>
<dbReference type="AlphaFoldDB" id="A0A1D1UTM1"/>
<dbReference type="EMBL" id="BDGG01000001">
    <property type="protein sequence ID" value="GAU89723.1"/>
    <property type="molecule type" value="Genomic_DNA"/>
</dbReference>
<feature type="transmembrane region" description="Helical" evidence="2">
    <location>
        <begin position="117"/>
        <end position="137"/>
    </location>
</feature>
<name>A0A1D1UTM1_RAMVA</name>
<keyword evidence="2" id="KW-0472">Membrane</keyword>
<dbReference type="Proteomes" id="UP000186922">
    <property type="component" value="Unassembled WGS sequence"/>
</dbReference>
<protein>
    <submittedName>
        <fullName evidence="3">Uncharacterized protein</fullName>
    </submittedName>
</protein>
<sequence length="279" mass="31120">MSLVFQEASASRKVAHTNTILGTVSSALSMTHQRERERNRPEFHLSQESLEHSQTNPTAASRMFSPAADILTRLGVDHMITGIVSITLQCILDWIVYHWPVYDCDHVAPHVAQTNVGIIAGLFYIVIGIVAVKIGTFSRHCSVKEMRKRFRTFHYFNAANFFITVTFITLNVLLVFVLVLRLKACTSVDWSFLRVLDVAELFPHAHPSPTSELTSLNVTTWTAASTTLRTVSALPQTTVPQDINEHELYAAIMSSLIINGFHGCIGGLEMIMFLIGCFL</sequence>
<organism evidence="3 4">
    <name type="scientific">Ramazzottius varieornatus</name>
    <name type="common">Water bear</name>
    <name type="synonym">Tardigrade</name>
    <dbReference type="NCBI Taxonomy" id="947166"/>
    <lineage>
        <taxon>Eukaryota</taxon>
        <taxon>Metazoa</taxon>
        <taxon>Ecdysozoa</taxon>
        <taxon>Tardigrada</taxon>
        <taxon>Eutardigrada</taxon>
        <taxon>Parachela</taxon>
        <taxon>Hypsibioidea</taxon>
        <taxon>Ramazzottiidae</taxon>
        <taxon>Ramazzottius</taxon>
    </lineage>
</organism>
<feature type="region of interest" description="Disordered" evidence="1">
    <location>
        <begin position="29"/>
        <end position="58"/>
    </location>
</feature>
<feature type="transmembrane region" description="Helical" evidence="2">
    <location>
        <begin position="79"/>
        <end position="97"/>
    </location>
</feature>
<feature type="transmembrane region" description="Helical" evidence="2">
    <location>
        <begin position="158"/>
        <end position="180"/>
    </location>
</feature>
<evidence type="ECO:0000313" key="3">
    <source>
        <dbReference type="EMBL" id="GAU89723.1"/>
    </source>
</evidence>
<reference evidence="3 4" key="1">
    <citation type="journal article" date="2016" name="Nat. Commun.">
        <title>Extremotolerant tardigrade genome and improved radiotolerance of human cultured cells by tardigrade-unique protein.</title>
        <authorList>
            <person name="Hashimoto T."/>
            <person name="Horikawa D.D."/>
            <person name="Saito Y."/>
            <person name="Kuwahara H."/>
            <person name="Kozuka-Hata H."/>
            <person name="Shin-I T."/>
            <person name="Minakuchi Y."/>
            <person name="Ohishi K."/>
            <person name="Motoyama A."/>
            <person name="Aizu T."/>
            <person name="Enomoto A."/>
            <person name="Kondo K."/>
            <person name="Tanaka S."/>
            <person name="Hara Y."/>
            <person name="Koshikawa S."/>
            <person name="Sagara H."/>
            <person name="Miura T."/>
            <person name="Yokobori S."/>
            <person name="Miyagawa K."/>
            <person name="Suzuki Y."/>
            <person name="Kubo T."/>
            <person name="Oyama M."/>
            <person name="Kohara Y."/>
            <person name="Fujiyama A."/>
            <person name="Arakawa K."/>
            <person name="Katayama T."/>
            <person name="Toyoda A."/>
            <person name="Kunieda T."/>
        </authorList>
    </citation>
    <scope>NUCLEOTIDE SEQUENCE [LARGE SCALE GENOMIC DNA]</scope>
    <source>
        <strain evidence="3 4">YOKOZUNA-1</strain>
    </source>
</reference>
<feature type="compositionally biased region" description="Basic and acidic residues" evidence="1">
    <location>
        <begin position="32"/>
        <end position="51"/>
    </location>
</feature>
<dbReference type="OrthoDB" id="10066566at2759"/>
<keyword evidence="4" id="KW-1185">Reference proteome</keyword>
<keyword evidence="2" id="KW-0812">Transmembrane</keyword>
<feature type="transmembrane region" description="Helical" evidence="2">
    <location>
        <begin position="248"/>
        <end position="275"/>
    </location>
</feature>
<accession>A0A1D1UTM1</accession>
<evidence type="ECO:0000313" key="4">
    <source>
        <dbReference type="Proteomes" id="UP000186922"/>
    </source>
</evidence>
<evidence type="ECO:0000256" key="1">
    <source>
        <dbReference type="SAM" id="MobiDB-lite"/>
    </source>
</evidence>
<evidence type="ECO:0000256" key="2">
    <source>
        <dbReference type="SAM" id="Phobius"/>
    </source>
</evidence>
<comment type="caution">
    <text evidence="3">The sequence shown here is derived from an EMBL/GenBank/DDBJ whole genome shotgun (WGS) entry which is preliminary data.</text>
</comment>